<accession>A0A917GU49</accession>
<dbReference type="AlphaFoldDB" id="A0A917GU49"/>
<dbReference type="GO" id="GO:0008652">
    <property type="term" value="P:amino acid biosynthetic process"/>
    <property type="evidence" value="ECO:0007669"/>
    <property type="project" value="UniProtKB-KW"/>
</dbReference>
<keyword evidence="7" id="KW-0057">Aromatic amino acid biosynthesis</keyword>
<evidence type="ECO:0000256" key="8">
    <source>
        <dbReference type="PIRSR" id="PIRSR001399-1"/>
    </source>
</evidence>
<dbReference type="PROSITE" id="PS01029">
    <property type="entry name" value="DEHYDROQUINASE_II"/>
    <property type="match status" value="1"/>
</dbReference>
<name>A0A917GU49_9BACL</name>
<feature type="active site" description="Proton acceptor" evidence="7 8">
    <location>
        <position position="23"/>
    </location>
</feature>
<organism evidence="11 12">
    <name type="scientific">Paenibacillus radicis</name>
    <name type="common">ex Gao et al. 2016</name>
    <dbReference type="NCBI Taxonomy" id="1737354"/>
    <lineage>
        <taxon>Bacteria</taxon>
        <taxon>Bacillati</taxon>
        <taxon>Bacillota</taxon>
        <taxon>Bacilli</taxon>
        <taxon>Bacillales</taxon>
        <taxon>Paenibacillaceae</taxon>
        <taxon>Paenibacillus</taxon>
    </lineage>
</organism>
<dbReference type="Pfam" id="PF01220">
    <property type="entry name" value="DHquinase_II"/>
    <property type="match status" value="1"/>
</dbReference>
<dbReference type="InterPro" id="IPR001874">
    <property type="entry name" value="DHquinase_II"/>
</dbReference>
<evidence type="ECO:0000256" key="6">
    <source>
        <dbReference type="ARBA" id="ARBA00023239"/>
    </source>
</evidence>
<feature type="active site" description="Proton donor" evidence="7 8">
    <location>
        <position position="100"/>
    </location>
</feature>
<keyword evidence="6 7" id="KW-0456">Lyase</keyword>
<dbReference type="Proteomes" id="UP000600247">
    <property type="component" value="Unassembled WGS sequence"/>
</dbReference>
<dbReference type="NCBIfam" id="TIGR01088">
    <property type="entry name" value="aroQ"/>
    <property type="match status" value="1"/>
</dbReference>
<dbReference type="Gene3D" id="3.40.50.9100">
    <property type="entry name" value="Dehydroquinase, class II"/>
    <property type="match status" value="1"/>
</dbReference>
<dbReference type="NCBIfam" id="NF003806">
    <property type="entry name" value="PRK05395.1-3"/>
    <property type="match status" value="1"/>
</dbReference>
<comment type="caution">
    <text evidence="11">The sequence shown here is derived from an EMBL/GenBank/DDBJ whole genome shotgun (WGS) entry which is preliminary data.</text>
</comment>
<comment type="function">
    <text evidence="7">Catalyzes a trans-dehydration via an enolate intermediate.</text>
</comment>
<dbReference type="CDD" id="cd00466">
    <property type="entry name" value="DHQase_II"/>
    <property type="match status" value="1"/>
</dbReference>
<feature type="binding site" evidence="7 9">
    <location>
        <position position="80"/>
    </location>
    <ligand>
        <name>substrate</name>
    </ligand>
</feature>
<feature type="site" description="Transition state stabilizer" evidence="7 10">
    <location>
        <position position="18"/>
    </location>
</feature>
<evidence type="ECO:0000256" key="2">
    <source>
        <dbReference type="ARBA" id="ARBA00004902"/>
    </source>
</evidence>
<keyword evidence="7" id="KW-0028">Amino-acid biosynthesis</keyword>
<evidence type="ECO:0000313" key="11">
    <source>
        <dbReference type="EMBL" id="GGG56696.1"/>
    </source>
</evidence>
<reference evidence="11 12" key="1">
    <citation type="journal article" date="2014" name="Int. J. Syst. Evol. Microbiol.">
        <title>Complete genome sequence of Corynebacterium casei LMG S-19264T (=DSM 44701T), isolated from a smear-ripened cheese.</title>
        <authorList>
            <consortium name="US DOE Joint Genome Institute (JGI-PGF)"/>
            <person name="Walter F."/>
            <person name="Albersmeier A."/>
            <person name="Kalinowski J."/>
            <person name="Ruckert C."/>
        </authorList>
    </citation>
    <scope>NUCLEOTIDE SEQUENCE [LARGE SCALE GENOMIC DNA]</scope>
    <source>
        <strain evidence="11 12">CGMCC 1.15286</strain>
    </source>
</reference>
<evidence type="ECO:0000256" key="3">
    <source>
        <dbReference type="ARBA" id="ARBA00011037"/>
    </source>
</evidence>
<proteinExistence type="inferred from homology"/>
<dbReference type="PIRSF" id="PIRSF001399">
    <property type="entry name" value="DHquinase_II"/>
    <property type="match status" value="1"/>
</dbReference>
<keyword evidence="12" id="KW-1185">Reference proteome</keyword>
<dbReference type="PANTHER" id="PTHR21272">
    <property type="entry name" value="CATABOLIC 3-DEHYDROQUINASE"/>
    <property type="match status" value="1"/>
</dbReference>
<dbReference type="RefSeq" id="WP_188887535.1">
    <property type="nucleotide sequence ID" value="NZ_BMHY01000001.1"/>
</dbReference>
<dbReference type="EMBL" id="BMHY01000001">
    <property type="protein sequence ID" value="GGG56696.1"/>
    <property type="molecule type" value="Genomic_DNA"/>
</dbReference>
<feature type="binding site" evidence="7 9">
    <location>
        <position position="111"/>
    </location>
    <ligand>
        <name>substrate</name>
    </ligand>
</feature>
<evidence type="ECO:0000256" key="1">
    <source>
        <dbReference type="ARBA" id="ARBA00001864"/>
    </source>
</evidence>
<dbReference type="HAMAP" id="MF_00169">
    <property type="entry name" value="AroQ"/>
    <property type="match status" value="1"/>
</dbReference>
<feature type="binding site" evidence="7 9">
    <location>
        <begin position="101"/>
        <end position="102"/>
    </location>
    <ligand>
        <name>substrate</name>
    </ligand>
</feature>
<evidence type="ECO:0000256" key="9">
    <source>
        <dbReference type="PIRSR" id="PIRSR001399-2"/>
    </source>
</evidence>
<evidence type="ECO:0000256" key="7">
    <source>
        <dbReference type="HAMAP-Rule" id="MF_00169"/>
    </source>
</evidence>
<dbReference type="SUPFAM" id="SSF52304">
    <property type="entry name" value="Type II 3-dehydroquinate dehydratase"/>
    <property type="match status" value="1"/>
</dbReference>
<feature type="binding site" evidence="7 9">
    <location>
        <position position="74"/>
    </location>
    <ligand>
        <name>substrate</name>
    </ligand>
</feature>
<dbReference type="EC" id="4.2.1.10" evidence="5 7"/>
<dbReference type="PANTHER" id="PTHR21272:SF3">
    <property type="entry name" value="CATABOLIC 3-DEHYDROQUINASE"/>
    <property type="match status" value="1"/>
</dbReference>
<gene>
    <name evidence="7 11" type="primary">aroQ</name>
    <name evidence="11" type="ORF">GCM10010918_07100</name>
</gene>
<evidence type="ECO:0000256" key="10">
    <source>
        <dbReference type="PIRSR" id="PIRSR001399-3"/>
    </source>
</evidence>
<dbReference type="NCBIfam" id="NF003807">
    <property type="entry name" value="PRK05395.1-4"/>
    <property type="match status" value="1"/>
</dbReference>
<comment type="pathway">
    <text evidence="2 7">Metabolic intermediate biosynthesis; chorismate biosynthesis; chorismate from D-erythrose 4-phosphate and phosphoenolpyruvate: step 3/7.</text>
</comment>
<evidence type="ECO:0000313" key="12">
    <source>
        <dbReference type="Proteomes" id="UP000600247"/>
    </source>
</evidence>
<sequence length="150" mass="16153">MLKIVVLNGPNLNMLGIREPGVYGTETLAEIEAALLNQASELGVELDFFQSNHEGALIDRIHSAFGNADGFLINPGALTHYSYALRDAFSTVALPVVEVHLSNIHKREAFRHTSVIAPVAVGQIAGFGGQSYELGLTALVRKLQQDQNTA</sequence>
<dbReference type="GO" id="GO:0019631">
    <property type="term" value="P:quinate catabolic process"/>
    <property type="evidence" value="ECO:0007669"/>
    <property type="project" value="TreeGrafter"/>
</dbReference>
<comment type="catalytic activity">
    <reaction evidence="1 7">
        <text>3-dehydroquinate = 3-dehydroshikimate + H2O</text>
        <dbReference type="Rhea" id="RHEA:21096"/>
        <dbReference type="ChEBI" id="CHEBI:15377"/>
        <dbReference type="ChEBI" id="CHEBI:16630"/>
        <dbReference type="ChEBI" id="CHEBI:32364"/>
        <dbReference type="EC" id="4.2.1.10"/>
    </reaction>
</comment>
<dbReference type="InterPro" id="IPR036441">
    <property type="entry name" value="DHquinase_II_sf"/>
</dbReference>
<dbReference type="GO" id="GO:0009423">
    <property type="term" value="P:chorismate biosynthetic process"/>
    <property type="evidence" value="ECO:0007669"/>
    <property type="project" value="UniProtKB-UniRule"/>
</dbReference>
<feature type="binding site" evidence="7 9">
    <location>
        <position position="87"/>
    </location>
    <ligand>
        <name>substrate</name>
    </ligand>
</feature>
<dbReference type="InterPro" id="IPR018509">
    <property type="entry name" value="DHquinase_II_CS"/>
</dbReference>
<evidence type="ECO:0000256" key="5">
    <source>
        <dbReference type="ARBA" id="ARBA00012060"/>
    </source>
</evidence>
<comment type="similarity">
    <text evidence="3 7">Belongs to the type-II 3-dehydroquinase family.</text>
</comment>
<evidence type="ECO:0000256" key="4">
    <source>
        <dbReference type="ARBA" id="ARBA00011193"/>
    </source>
</evidence>
<comment type="subunit">
    <text evidence="4 7">Homododecamer.</text>
</comment>
<dbReference type="GO" id="GO:0009073">
    <property type="term" value="P:aromatic amino acid family biosynthetic process"/>
    <property type="evidence" value="ECO:0007669"/>
    <property type="project" value="UniProtKB-KW"/>
</dbReference>
<dbReference type="GO" id="GO:0003855">
    <property type="term" value="F:3-dehydroquinate dehydratase activity"/>
    <property type="evidence" value="ECO:0007669"/>
    <property type="project" value="UniProtKB-UniRule"/>
</dbReference>
<protein>
    <recommendedName>
        <fullName evidence="5 7">3-dehydroquinate dehydratase</fullName>
        <shortName evidence="7">3-dehydroquinase</shortName>
        <ecNumber evidence="5 7">4.2.1.10</ecNumber>
    </recommendedName>
    <alternativeName>
        <fullName evidence="7">Type II DHQase</fullName>
    </alternativeName>
</protein>
<dbReference type="NCBIfam" id="NF003805">
    <property type="entry name" value="PRK05395.1-2"/>
    <property type="match status" value="1"/>
</dbReference>